<dbReference type="GO" id="GO:0000166">
    <property type="term" value="F:nucleotide binding"/>
    <property type="evidence" value="ECO:0007669"/>
    <property type="project" value="InterPro"/>
</dbReference>
<gene>
    <name evidence="5" type="ORF">FOE78_21545</name>
</gene>
<dbReference type="InterPro" id="IPR000683">
    <property type="entry name" value="Gfo/Idh/MocA-like_OxRdtase_N"/>
</dbReference>
<keyword evidence="6" id="KW-1185">Reference proteome</keyword>
<dbReference type="InterPro" id="IPR036291">
    <property type="entry name" value="NAD(P)-bd_dom_sf"/>
</dbReference>
<dbReference type="Pfam" id="PF01408">
    <property type="entry name" value="GFO_IDH_MocA"/>
    <property type="match status" value="1"/>
</dbReference>
<feature type="domain" description="Gfo/Idh/MocA-like oxidoreductase N-terminal" evidence="3">
    <location>
        <begin position="13"/>
        <end position="129"/>
    </location>
</feature>
<dbReference type="Gene3D" id="3.40.50.720">
    <property type="entry name" value="NAD(P)-binding Rossmann-like Domain"/>
    <property type="match status" value="1"/>
</dbReference>
<proteinExistence type="inferred from homology"/>
<evidence type="ECO:0000259" key="3">
    <source>
        <dbReference type="Pfam" id="PF01408"/>
    </source>
</evidence>
<dbReference type="KEGG" id="mik:FOE78_21545"/>
<dbReference type="AlphaFoldDB" id="A0A516Q3X9"/>
<feature type="domain" description="GFO/IDH/MocA-like oxidoreductase" evidence="4">
    <location>
        <begin position="141"/>
        <end position="262"/>
    </location>
</feature>
<comment type="similarity">
    <text evidence="1">Belongs to the Gfo/Idh/MocA family.</text>
</comment>
<dbReference type="Proteomes" id="UP000319263">
    <property type="component" value="Chromosome"/>
</dbReference>
<dbReference type="PANTHER" id="PTHR22604">
    <property type="entry name" value="OXIDOREDUCTASES"/>
    <property type="match status" value="1"/>
</dbReference>
<dbReference type="SUPFAM" id="SSF55347">
    <property type="entry name" value="Glyceraldehyde-3-phosphate dehydrogenase-like, C-terminal domain"/>
    <property type="match status" value="1"/>
</dbReference>
<dbReference type="SUPFAM" id="SSF51735">
    <property type="entry name" value="NAD(P)-binding Rossmann-fold domains"/>
    <property type="match status" value="1"/>
</dbReference>
<dbReference type="InterPro" id="IPR055170">
    <property type="entry name" value="GFO_IDH_MocA-like_dom"/>
</dbReference>
<protein>
    <submittedName>
        <fullName evidence="5">Gfo/Idh/MocA family oxidoreductase</fullName>
    </submittedName>
</protein>
<reference evidence="5 6" key="1">
    <citation type="submission" date="2019-07" db="EMBL/GenBank/DDBJ databases">
        <title>Microlunatus dokdonensis sp. nov. isolated from the rhizospheric soil of the wild plant Elymus tsukushiensis.</title>
        <authorList>
            <person name="Ghim S.-Y."/>
            <person name="Hwang Y.-J."/>
            <person name="Son J.-S."/>
            <person name="Shin J.-H."/>
        </authorList>
    </citation>
    <scope>NUCLEOTIDE SEQUENCE [LARGE SCALE GENOMIC DNA]</scope>
    <source>
        <strain evidence="5 6">KUDC0627</strain>
    </source>
</reference>
<accession>A0A516Q3X9</accession>
<evidence type="ECO:0000313" key="5">
    <source>
        <dbReference type="EMBL" id="QDP98140.1"/>
    </source>
</evidence>
<name>A0A516Q3X9_9ACTN</name>
<dbReference type="PANTHER" id="PTHR22604:SF105">
    <property type="entry name" value="TRANS-1,2-DIHYDROBENZENE-1,2-DIOL DEHYDROGENASE"/>
    <property type="match status" value="1"/>
</dbReference>
<dbReference type="Gene3D" id="3.30.360.10">
    <property type="entry name" value="Dihydrodipicolinate Reductase, domain 2"/>
    <property type="match status" value="1"/>
</dbReference>
<evidence type="ECO:0000256" key="2">
    <source>
        <dbReference type="ARBA" id="ARBA00023002"/>
    </source>
</evidence>
<sequence length="349" mass="37922">MRLDGSVTNHRTRWGVLSTGHIAGVFARDLALLPDEAELAAVASRTSEKAEKFAAEYGFERAYGSYAELAADPQIDVVYIASPHHDHFDSARLCLQGGKSVLVEKPLTTSAADTEELIKLAERHGLFLMEALWTRTNPLLRKAVQVVRSGELGSVRHLEISFGFRFTGPDDHRLLDPAQAGGAIWDLGVYPAHVSNAFLGEPAELLGFGHHHPRTGVDSHAAALLRFPCTEGDPAPTGSLLATLETDPANRTTVYCTEGRVELDNVVKPDVLKIIRGSGSDAETEEVITQLPGGGYTLQAQEVMFRLRSGELESPLVPWQDTLAVARTLDRWLLAVGDGSRESTRGVDR</sequence>
<evidence type="ECO:0000259" key="4">
    <source>
        <dbReference type="Pfam" id="PF22725"/>
    </source>
</evidence>
<dbReference type="InterPro" id="IPR050984">
    <property type="entry name" value="Gfo/Idh/MocA_domain"/>
</dbReference>
<keyword evidence="2" id="KW-0560">Oxidoreductase</keyword>
<organism evidence="5 6">
    <name type="scientific">Microlunatus elymi</name>
    <dbReference type="NCBI Taxonomy" id="2596828"/>
    <lineage>
        <taxon>Bacteria</taxon>
        <taxon>Bacillati</taxon>
        <taxon>Actinomycetota</taxon>
        <taxon>Actinomycetes</taxon>
        <taxon>Propionibacteriales</taxon>
        <taxon>Propionibacteriaceae</taxon>
        <taxon>Microlunatus</taxon>
    </lineage>
</organism>
<evidence type="ECO:0000256" key="1">
    <source>
        <dbReference type="ARBA" id="ARBA00010928"/>
    </source>
</evidence>
<dbReference type="EMBL" id="CP041692">
    <property type="protein sequence ID" value="QDP98140.1"/>
    <property type="molecule type" value="Genomic_DNA"/>
</dbReference>
<dbReference type="Pfam" id="PF22725">
    <property type="entry name" value="GFO_IDH_MocA_C3"/>
    <property type="match status" value="1"/>
</dbReference>
<dbReference type="GO" id="GO:0016491">
    <property type="term" value="F:oxidoreductase activity"/>
    <property type="evidence" value="ECO:0007669"/>
    <property type="project" value="UniProtKB-KW"/>
</dbReference>
<dbReference type="OrthoDB" id="9815825at2"/>
<evidence type="ECO:0000313" key="6">
    <source>
        <dbReference type="Proteomes" id="UP000319263"/>
    </source>
</evidence>